<protein>
    <submittedName>
        <fullName evidence="1">Uncharacterized protein</fullName>
    </submittedName>
</protein>
<keyword evidence="2" id="KW-1185">Reference proteome</keyword>
<dbReference type="Proteomes" id="UP000094801">
    <property type="component" value="Unassembled WGS sequence"/>
</dbReference>
<gene>
    <name evidence="1" type="ORF">CANARDRAFT_211796</name>
</gene>
<evidence type="ECO:0000313" key="2">
    <source>
        <dbReference type="Proteomes" id="UP000094801"/>
    </source>
</evidence>
<proteinExistence type="predicted"/>
<sequence length="519" mass="59567">MNRSGKTLKLSKKLLQKEKSRLENEPHTADDYFILGTDEEESGDRWFASDISKALRFYQRAYGYYRTSLSLDSTSIDTWYNVSRLLFSVYTQYIKNEGVNLNDLENVSDALKGDESSVIQSLTNIIKIFQTSIEISNSKTRFPWDLYYNAVLCYFEYIEELNQVNDNQFNELVQCFIAARDLLLKVMDFQIVELRQLTTSLETSHESNVEASSVVDNDDHRYISGEETILPSTIVDTCLTGYRLVTAVYESISSDEQLSHLSKPVHPFINTIDTTAILLESEFSNSRTEMIPSLTTAEKDQLTLARLSYVASQAKSFEELKQVWSTSELSDSIEKYMLEASSYRTLIEKLSETSMKLVDQELWKVLSIMNLRLKSAYDQIKVKYDNLKSQRFNNNDETSSIISQLCLILIERADIELERSQLSTTDERTRGILQTNYKNLLKNSLTISQQSGGIRESQSDKLVRQKRQKESLIRLCLVDNKTTPEELDKIVGPGYWEQELSEISELAIYAKFNVGALLS</sequence>
<accession>A0A1E4T3S2</accession>
<dbReference type="EMBL" id="KV453850">
    <property type="protein sequence ID" value="ODV86395.1"/>
    <property type="molecule type" value="Genomic_DNA"/>
</dbReference>
<evidence type="ECO:0000313" key="1">
    <source>
        <dbReference type="EMBL" id="ODV86395.1"/>
    </source>
</evidence>
<dbReference type="AlphaFoldDB" id="A0A1E4T3S2"/>
<dbReference type="OrthoDB" id="5328412at2759"/>
<name>A0A1E4T3S2_9ASCO</name>
<organism evidence="1 2">
    <name type="scientific">[Candida] arabinofermentans NRRL YB-2248</name>
    <dbReference type="NCBI Taxonomy" id="983967"/>
    <lineage>
        <taxon>Eukaryota</taxon>
        <taxon>Fungi</taxon>
        <taxon>Dikarya</taxon>
        <taxon>Ascomycota</taxon>
        <taxon>Saccharomycotina</taxon>
        <taxon>Pichiomycetes</taxon>
        <taxon>Pichiales</taxon>
        <taxon>Pichiaceae</taxon>
        <taxon>Ogataea</taxon>
        <taxon>Ogataea/Candida clade</taxon>
    </lineage>
</organism>
<reference evidence="2" key="1">
    <citation type="submission" date="2016-04" db="EMBL/GenBank/DDBJ databases">
        <title>Comparative genomics of biotechnologically important yeasts.</title>
        <authorList>
            <consortium name="DOE Joint Genome Institute"/>
            <person name="Riley R."/>
            <person name="Haridas S."/>
            <person name="Wolfe K.H."/>
            <person name="Lopes M.R."/>
            <person name="Hittinger C.T."/>
            <person name="Goker M."/>
            <person name="Salamov A."/>
            <person name="Wisecaver J."/>
            <person name="Long T.M."/>
            <person name="Aerts A.L."/>
            <person name="Barry K."/>
            <person name="Choi C."/>
            <person name="Clum A."/>
            <person name="Coughlan A.Y."/>
            <person name="Deshpande S."/>
            <person name="Douglass A.P."/>
            <person name="Hanson S.J."/>
            <person name="Klenk H.-P."/>
            <person name="Labutti K."/>
            <person name="Lapidus A."/>
            <person name="Lindquist E."/>
            <person name="Lipzen A."/>
            <person name="Meier-Kolthoff J.P."/>
            <person name="Ohm R.A."/>
            <person name="Otillar R.P."/>
            <person name="Pangilinan J."/>
            <person name="Peng Y."/>
            <person name="Rokas A."/>
            <person name="Rosa C.A."/>
            <person name="Scheuner C."/>
            <person name="Sibirny A.A."/>
            <person name="Slot J.C."/>
            <person name="Stielow J.B."/>
            <person name="Sun H."/>
            <person name="Kurtzman C.P."/>
            <person name="Blackwell M."/>
            <person name="Grigoriev I.V."/>
            <person name="Jeffries T.W."/>
        </authorList>
    </citation>
    <scope>NUCLEOTIDE SEQUENCE [LARGE SCALE GENOMIC DNA]</scope>
    <source>
        <strain evidence="2">NRRL YB-2248</strain>
    </source>
</reference>